<keyword evidence="1" id="KW-0808">Transferase</keyword>
<evidence type="ECO:0000313" key="1">
    <source>
        <dbReference type="EMBL" id="QCQ21945.1"/>
    </source>
</evidence>
<dbReference type="NCBIfam" id="TIGR00678">
    <property type="entry name" value="holB"/>
    <property type="match status" value="1"/>
</dbReference>
<dbReference type="Gene3D" id="3.40.50.300">
    <property type="entry name" value="P-loop containing nucleotide triphosphate hydrolases"/>
    <property type="match status" value="1"/>
</dbReference>
<keyword evidence="1" id="KW-0548">Nucleotidyltransferase</keyword>
<name>A0A4P8L4J2_9BACT</name>
<reference evidence="1 2" key="2">
    <citation type="submission" date="2019-05" db="EMBL/GenBank/DDBJ databases">
        <authorList>
            <person name="Suflita J.M."/>
            <person name="Marks C.R."/>
        </authorList>
    </citation>
    <scope>NUCLEOTIDE SEQUENCE [LARGE SCALE GENOMIC DNA]</scope>
    <source>
        <strain evidence="1 2">ALDC</strain>
    </source>
</reference>
<evidence type="ECO:0000313" key="2">
    <source>
        <dbReference type="Proteomes" id="UP000298602"/>
    </source>
</evidence>
<dbReference type="EC" id="2.7.7.7" evidence="1"/>
<dbReference type="PANTHER" id="PTHR11669:SF8">
    <property type="entry name" value="DNA POLYMERASE III SUBUNIT DELTA"/>
    <property type="match status" value="1"/>
</dbReference>
<dbReference type="Proteomes" id="UP000298602">
    <property type="component" value="Chromosome"/>
</dbReference>
<dbReference type="AlphaFoldDB" id="A0A4P8L4J2"/>
<accession>A0A4P8L4J2</accession>
<sequence length="355" mass="40111">MREAHERKRRECSMSFESVPGQPRAKRFLQRLVMNGTIPHALLLTGMKGIGKRALAEAFAKLLNCLAPSPAGACDRCASCTKIEKGLHPDILRVVRDGAFIKLDQVRDLRERLRFMPSEGRFRVVVLEDAQDLKEEASNALLKILEEPPAQNVFILMALEPQMLLPTIVSRCCHVRCQPLDEDWIARHLAATYRIGDDQARKIARLSFGSLDRAAWWVEADRMDRLRQVLERIARLKAASVLDVFSMAAAWSKESEDLEQDMECIKFWLREKIMVGLEGSGDPEIFAAASAEATGRLSIEALLELYQAIEETARRLRQHANRQLALEGAGLKIRDLLNGKSCRYTLSKWGQSLSF</sequence>
<protein>
    <submittedName>
        <fullName evidence="1">DNA polymerase III subunit delta</fullName>
        <ecNumber evidence="1">2.7.7.7</ecNumber>
    </submittedName>
</protein>
<dbReference type="KEGG" id="dax:FDQ92_07010"/>
<dbReference type="GO" id="GO:0003887">
    <property type="term" value="F:DNA-directed DNA polymerase activity"/>
    <property type="evidence" value="ECO:0007669"/>
    <property type="project" value="UniProtKB-EC"/>
</dbReference>
<gene>
    <name evidence="1" type="primary">holB</name>
    <name evidence="1" type="ORF">FDQ92_07010</name>
</gene>
<dbReference type="OrthoDB" id="9810148at2"/>
<dbReference type="GO" id="GO:0008408">
    <property type="term" value="F:3'-5' exonuclease activity"/>
    <property type="evidence" value="ECO:0007669"/>
    <property type="project" value="InterPro"/>
</dbReference>
<dbReference type="PANTHER" id="PTHR11669">
    <property type="entry name" value="REPLICATION FACTOR C / DNA POLYMERASE III GAMMA-TAU SUBUNIT"/>
    <property type="match status" value="1"/>
</dbReference>
<proteinExistence type="predicted"/>
<dbReference type="EMBL" id="CP040098">
    <property type="protein sequence ID" value="QCQ21945.1"/>
    <property type="molecule type" value="Genomic_DNA"/>
</dbReference>
<dbReference type="InterPro" id="IPR027417">
    <property type="entry name" value="P-loop_NTPase"/>
</dbReference>
<dbReference type="InterPro" id="IPR004622">
    <property type="entry name" value="DNA_pol_HolB"/>
</dbReference>
<reference evidence="1 2" key="1">
    <citation type="submission" date="2019-05" db="EMBL/GenBank/DDBJ databases">
        <title>The Complete Genome Sequence of the n-alkane-degrading Desulfoglaeba alkanexedens ALDC reveals multiple alkylsuccinate synthase gene clusters.</title>
        <authorList>
            <person name="Callaghan A.V."/>
            <person name="Davidova I.A."/>
            <person name="Duncan K.E."/>
            <person name="Morris B."/>
            <person name="McInerney M.J."/>
        </authorList>
    </citation>
    <scope>NUCLEOTIDE SEQUENCE [LARGE SCALE GENOMIC DNA]</scope>
    <source>
        <strain evidence="1 2">ALDC</strain>
    </source>
</reference>
<dbReference type="SUPFAM" id="SSF52540">
    <property type="entry name" value="P-loop containing nucleoside triphosphate hydrolases"/>
    <property type="match status" value="1"/>
</dbReference>
<organism evidence="1 2">
    <name type="scientific">Desulfoglaeba alkanexedens ALDC</name>
    <dbReference type="NCBI Taxonomy" id="980445"/>
    <lineage>
        <taxon>Bacteria</taxon>
        <taxon>Pseudomonadati</taxon>
        <taxon>Thermodesulfobacteriota</taxon>
        <taxon>Syntrophobacteria</taxon>
        <taxon>Syntrophobacterales</taxon>
        <taxon>Syntrophobacteraceae</taxon>
        <taxon>Desulfoglaeba</taxon>
    </lineage>
</organism>
<dbReference type="GO" id="GO:0006261">
    <property type="term" value="P:DNA-templated DNA replication"/>
    <property type="evidence" value="ECO:0007669"/>
    <property type="project" value="TreeGrafter"/>
</dbReference>
<keyword evidence="2" id="KW-1185">Reference proteome</keyword>
<dbReference type="InterPro" id="IPR050238">
    <property type="entry name" value="DNA_Rep/Repair_Clamp_Loader"/>
</dbReference>
<dbReference type="Pfam" id="PF13177">
    <property type="entry name" value="DNA_pol3_delta2"/>
    <property type="match status" value="1"/>
</dbReference>